<evidence type="ECO:0000256" key="3">
    <source>
        <dbReference type="ARBA" id="ARBA00023315"/>
    </source>
</evidence>
<sequence>MAASPVAIPYGGYWSSPFVKWQGALADRHAIRLAAFTAREALAARGIPLDAIDHGVLGTSVPQQGAFYGMPWLAGMMGAERVAGPTIAQACATGVRIVASAADEVSSGRAGCVLAVAADRVSNGPHLIYPDARAPGGAGRHEHWVLDNFERDPFAGCAMVDTAENVARRIGATLEEQHEVVLARAAQYEAALAEDRAFQRRYMLLPFPVPDRRFAGVAETIEGDVGIYPTSPEKLARLAPVREGGTVTLAAQTHPADGNAGMIVTSVERARDLSARPEISITPVAFGQSREEKGYMPAAPIEATRRALAAAGIGIEAIDAVKSHNPFAINDLAFARAFGIDWRRMNNFGCSLIYGHPQAPTALRGVIELIEELVARGGGMGLFQGCAAGDSAMALVLRVEDGRA</sequence>
<feature type="active site" description="Proton acceptor" evidence="4">
    <location>
        <position position="356"/>
    </location>
</feature>
<comment type="similarity">
    <text evidence="1 5">Belongs to the thiolase-like superfamily. Thiolase family.</text>
</comment>
<gene>
    <name evidence="8" type="ORF">GCM10011322_33940</name>
</gene>
<feature type="active site" description="Proton acceptor" evidence="4">
    <location>
        <position position="386"/>
    </location>
</feature>
<name>A0A917V5S9_9HYPH</name>
<proteinExistence type="inferred from homology"/>
<reference evidence="8 9" key="1">
    <citation type="journal article" date="2014" name="Int. J. Syst. Evol. Microbiol.">
        <title>Complete genome sequence of Corynebacterium casei LMG S-19264T (=DSM 44701T), isolated from a smear-ripened cheese.</title>
        <authorList>
            <consortium name="US DOE Joint Genome Institute (JGI-PGF)"/>
            <person name="Walter F."/>
            <person name="Albersmeier A."/>
            <person name="Kalinowski J."/>
            <person name="Ruckert C."/>
        </authorList>
    </citation>
    <scope>NUCLEOTIDE SEQUENCE [LARGE SCALE GENOMIC DNA]</scope>
    <source>
        <strain evidence="8 9">CGMCC 1.9161</strain>
    </source>
</reference>
<dbReference type="Pfam" id="PF00108">
    <property type="entry name" value="Thiolase_N"/>
    <property type="match status" value="1"/>
</dbReference>
<feature type="domain" description="Thiolase C-terminal" evidence="7">
    <location>
        <begin position="287"/>
        <end position="398"/>
    </location>
</feature>
<evidence type="ECO:0000313" key="8">
    <source>
        <dbReference type="EMBL" id="GGK44075.1"/>
    </source>
</evidence>
<protein>
    <recommendedName>
        <fullName evidence="10">Acetyl-CoA acetyltransferase</fullName>
    </recommendedName>
</protein>
<evidence type="ECO:0000313" key="9">
    <source>
        <dbReference type="Proteomes" id="UP000600449"/>
    </source>
</evidence>
<dbReference type="PIRSF" id="PIRSF000429">
    <property type="entry name" value="Ac-CoA_Ac_transf"/>
    <property type="match status" value="1"/>
</dbReference>
<dbReference type="GO" id="GO:0003988">
    <property type="term" value="F:acetyl-CoA C-acyltransferase activity"/>
    <property type="evidence" value="ECO:0007669"/>
    <property type="project" value="UniProtKB-ARBA"/>
</dbReference>
<dbReference type="PANTHER" id="PTHR18919:SF107">
    <property type="entry name" value="ACETYL-COA ACETYLTRANSFERASE, CYTOSOLIC"/>
    <property type="match status" value="1"/>
</dbReference>
<dbReference type="CDD" id="cd00751">
    <property type="entry name" value="thiolase"/>
    <property type="match status" value="1"/>
</dbReference>
<keyword evidence="3 5" id="KW-0012">Acyltransferase</keyword>
<dbReference type="SUPFAM" id="SSF53901">
    <property type="entry name" value="Thiolase-like"/>
    <property type="match status" value="2"/>
</dbReference>
<evidence type="ECO:0000256" key="1">
    <source>
        <dbReference type="ARBA" id="ARBA00010982"/>
    </source>
</evidence>
<accession>A0A917V5S9</accession>
<evidence type="ECO:0000256" key="4">
    <source>
        <dbReference type="PIRSR" id="PIRSR000429-1"/>
    </source>
</evidence>
<evidence type="ECO:0000256" key="5">
    <source>
        <dbReference type="RuleBase" id="RU003557"/>
    </source>
</evidence>
<evidence type="ECO:0008006" key="10">
    <source>
        <dbReference type="Google" id="ProtNLM"/>
    </source>
</evidence>
<dbReference type="InterPro" id="IPR016039">
    <property type="entry name" value="Thiolase-like"/>
</dbReference>
<keyword evidence="2 5" id="KW-0808">Transferase</keyword>
<evidence type="ECO:0000259" key="7">
    <source>
        <dbReference type="Pfam" id="PF02803"/>
    </source>
</evidence>
<organism evidence="8 9">
    <name type="scientific">Salinarimonas ramus</name>
    <dbReference type="NCBI Taxonomy" id="690164"/>
    <lineage>
        <taxon>Bacteria</taxon>
        <taxon>Pseudomonadati</taxon>
        <taxon>Pseudomonadota</taxon>
        <taxon>Alphaproteobacteria</taxon>
        <taxon>Hyphomicrobiales</taxon>
        <taxon>Salinarimonadaceae</taxon>
        <taxon>Salinarimonas</taxon>
    </lineage>
</organism>
<dbReference type="Proteomes" id="UP000600449">
    <property type="component" value="Unassembled WGS sequence"/>
</dbReference>
<keyword evidence="9" id="KW-1185">Reference proteome</keyword>
<comment type="caution">
    <text evidence="8">The sequence shown here is derived from an EMBL/GenBank/DDBJ whole genome shotgun (WGS) entry which is preliminary data.</text>
</comment>
<dbReference type="InterPro" id="IPR002155">
    <property type="entry name" value="Thiolase"/>
</dbReference>
<dbReference type="Gene3D" id="3.40.47.10">
    <property type="match status" value="1"/>
</dbReference>
<dbReference type="PANTHER" id="PTHR18919">
    <property type="entry name" value="ACETYL-COA C-ACYLTRANSFERASE"/>
    <property type="match status" value="1"/>
</dbReference>
<dbReference type="AlphaFoldDB" id="A0A917V5S9"/>
<evidence type="ECO:0000259" key="6">
    <source>
        <dbReference type="Pfam" id="PF00108"/>
    </source>
</evidence>
<dbReference type="Pfam" id="PF02803">
    <property type="entry name" value="Thiolase_C"/>
    <property type="match status" value="1"/>
</dbReference>
<dbReference type="RefSeq" id="WP_188914441.1">
    <property type="nucleotide sequence ID" value="NZ_BMMF01000010.1"/>
</dbReference>
<dbReference type="InterPro" id="IPR020616">
    <property type="entry name" value="Thiolase_N"/>
</dbReference>
<feature type="active site" description="Acyl-thioester intermediate" evidence="4">
    <location>
        <position position="91"/>
    </location>
</feature>
<dbReference type="InterPro" id="IPR020617">
    <property type="entry name" value="Thiolase_C"/>
</dbReference>
<evidence type="ECO:0000256" key="2">
    <source>
        <dbReference type="ARBA" id="ARBA00022679"/>
    </source>
</evidence>
<dbReference type="EMBL" id="BMMF01000010">
    <property type="protein sequence ID" value="GGK44075.1"/>
    <property type="molecule type" value="Genomic_DNA"/>
</dbReference>
<feature type="domain" description="Thiolase N-terminal" evidence="6">
    <location>
        <begin position="16"/>
        <end position="266"/>
    </location>
</feature>